<reference evidence="2" key="2">
    <citation type="journal article" date="2007" name="Science">
        <title>Draft genome sequence of the sexually transmitted pathogen Trichomonas vaginalis.</title>
        <authorList>
            <person name="Carlton J.M."/>
            <person name="Hirt R.P."/>
            <person name="Silva J.C."/>
            <person name="Delcher A.L."/>
            <person name="Schatz M."/>
            <person name="Zhao Q."/>
            <person name="Wortman J.R."/>
            <person name="Bidwell S.L."/>
            <person name="Alsmark U.C.M."/>
            <person name="Besteiro S."/>
            <person name="Sicheritz-Ponten T."/>
            <person name="Noel C.J."/>
            <person name="Dacks J.B."/>
            <person name="Foster P.G."/>
            <person name="Simillion C."/>
            <person name="Van de Peer Y."/>
            <person name="Miranda-Saavedra D."/>
            <person name="Barton G.J."/>
            <person name="Westrop G.D."/>
            <person name="Mueller S."/>
            <person name="Dessi D."/>
            <person name="Fiori P.L."/>
            <person name="Ren Q."/>
            <person name="Paulsen I."/>
            <person name="Zhang H."/>
            <person name="Bastida-Corcuera F.D."/>
            <person name="Simoes-Barbosa A."/>
            <person name="Brown M.T."/>
            <person name="Hayes R.D."/>
            <person name="Mukherjee M."/>
            <person name="Okumura C.Y."/>
            <person name="Schneider R."/>
            <person name="Smith A.J."/>
            <person name="Vanacova S."/>
            <person name="Villalvazo M."/>
            <person name="Haas B.J."/>
            <person name="Pertea M."/>
            <person name="Feldblyum T.V."/>
            <person name="Utterback T.R."/>
            <person name="Shu C.L."/>
            <person name="Osoegawa K."/>
            <person name="de Jong P.J."/>
            <person name="Hrdy I."/>
            <person name="Horvathova L."/>
            <person name="Zubacova Z."/>
            <person name="Dolezal P."/>
            <person name="Malik S.B."/>
            <person name="Logsdon J.M. Jr."/>
            <person name="Henze K."/>
            <person name="Gupta A."/>
            <person name="Wang C.C."/>
            <person name="Dunne R.L."/>
            <person name="Upcroft J.A."/>
            <person name="Upcroft P."/>
            <person name="White O."/>
            <person name="Salzberg S.L."/>
            <person name="Tang P."/>
            <person name="Chiu C.-H."/>
            <person name="Lee Y.-S."/>
            <person name="Embley T.M."/>
            <person name="Coombs G.H."/>
            <person name="Mottram J.C."/>
            <person name="Tachezy J."/>
            <person name="Fraser-Liggett C.M."/>
            <person name="Johnson P.J."/>
        </authorList>
    </citation>
    <scope>NUCLEOTIDE SEQUENCE [LARGE SCALE GENOMIC DNA]</scope>
    <source>
        <strain evidence="2">G3</strain>
    </source>
</reference>
<proteinExistence type="predicted"/>
<evidence type="ECO:0000313" key="2">
    <source>
        <dbReference type="EMBL" id="EAY10153.1"/>
    </source>
</evidence>
<organism evidence="2 3">
    <name type="scientific">Trichomonas vaginalis (strain ATCC PRA-98 / G3)</name>
    <dbReference type="NCBI Taxonomy" id="412133"/>
    <lineage>
        <taxon>Eukaryota</taxon>
        <taxon>Metamonada</taxon>
        <taxon>Parabasalia</taxon>
        <taxon>Trichomonadida</taxon>
        <taxon>Trichomonadidae</taxon>
        <taxon>Trichomonas</taxon>
    </lineage>
</organism>
<dbReference type="EMBL" id="DS113343">
    <property type="protein sequence ID" value="EAY10153.1"/>
    <property type="molecule type" value="Genomic_DNA"/>
</dbReference>
<dbReference type="SMR" id="A2EB13"/>
<dbReference type="InParanoid" id="A2EB13"/>
<dbReference type="VEuPathDB" id="TrichDB:TVAGG3_0397960"/>
<sequence>MNENESKLVSKLNLFLKVVTDEEAYNSIKSIVKKAKIDSVIAKIQNFLAISEESKSIDEKEAAKIKSAIAGLRDYLSTSNLANNFAANINNLEKIIDSLRTKYKIGPTYLSDIVLSYNRLSDLAADLQENPESKDFSNQASTCLYYLMEKIDNMWKETNQKTNLWNKTNSNLRKTTEKVIAELCTMNGVINFIDDFLLQYDTSENAKFNYSSFFQPKSFNYIKDLIEIPYDMASDFEKDMMNRRKKELAASYQTISLTFQPMKQLEIEHAENKRLTALYRASLMSKEDLENLKKENENLKQIIKELEQSIENQKNSAPPTPKKPQRKKKSK</sequence>
<dbReference type="KEGG" id="tva:4768085"/>
<gene>
    <name evidence="2" type="ORF">TVAG_088680</name>
</gene>
<dbReference type="VEuPathDB" id="TrichDB:TVAG_088680"/>
<dbReference type="AlphaFoldDB" id="A2EB13"/>
<evidence type="ECO:0000313" key="3">
    <source>
        <dbReference type="Proteomes" id="UP000001542"/>
    </source>
</evidence>
<keyword evidence="3" id="KW-1185">Reference proteome</keyword>
<dbReference type="Proteomes" id="UP000001542">
    <property type="component" value="Unassembled WGS sequence"/>
</dbReference>
<evidence type="ECO:0000256" key="1">
    <source>
        <dbReference type="SAM" id="MobiDB-lite"/>
    </source>
</evidence>
<dbReference type="RefSeq" id="XP_001322376.1">
    <property type="nucleotide sequence ID" value="XM_001322341.1"/>
</dbReference>
<reference evidence="2" key="1">
    <citation type="submission" date="2006-10" db="EMBL/GenBank/DDBJ databases">
        <authorList>
            <person name="Amadeo P."/>
            <person name="Zhao Q."/>
            <person name="Wortman J."/>
            <person name="Fraser-Liggett C."/>
            <person name="Carlton J."/>
        </authorList>
    </citation>
    <scope>NUCLEOTIDE SEQUENCE</scope>
    <source>
        <strain evidence="2">G3</strain>
    </source>
</reference>
<accession>A2EB13</accession>
<protein>
    <submittedName>
        <fullName evidence="2">Uncharacterized protein</fullName>
    </submittedName>
</protein>
<feature type="region of interest" description="Disordered" evidence="1">
    <location>
        <begin position="306"/>
        <end position="331"/>
    </location>
</feature>
<name>A2EB13_TRIV3</name>